<dbReference type="RefSeq" id="WP_072855547.1">
    <property type="nucleotide sequence ID" value="NZ_FQUE01000001.1"/>
</dbReference>
<evidence type="ECO:0000313" key="2">
    <source>
        <dbReference type="Proteomes" id="UP000183987"/>
    </source>
</evidence>
<dbReference type="STRING" id="366533.SAMN05444339_101447"/>
<dbReference type="PROSITE" id="PS51257">
    <property type="entry name" value="PROKAR_LIPOPROTEIN"/>
    <property type="match status" value="1"/>
</dbReference>
<keyword evidence="2" id="KW-1185">Reference proteome</keyword>
<gene>
    <name evidence="1" type="ORF">SAMN05444339_101447</name>
</gene>
<accession>A0A1M4TQN2</accession>
<evidence type="ECO:0000313" key="1">
    <source>
        <dbReference type="EMBL" id="SHE46706.1"/>
    </source>
</evidence>
<proteinExistence type="predicted"/>
<dbReference type="Proteomes" id="UP000183987">
    <property type="component" value="Unassembled WGS sequence"/>
</dbReference>
<dbReference type="AlphaFoldDB" id="A0A1M4TQN2"/>
<sequence length="59" mass="6516">MNPRWFLRLSQLARNPPKASRVWLVLGVVAACLALAGIERLVNGTPEAPARTMRPFTSN</sequence>
<organism evidence="1 2">
    <name type="scientific">Loktanella atrilutea</name>
    <dbReference type="NCBI Taxonomy" id="366533"/>
    <lineage>
        <taxon>Bacteria</taxon>
        <taxon>Pseudomonadati</taxon>
        <taxon>Pseudomonadota</taxon>
        <taxon>Alphaproteobacteria</taxon>
        <taxon>Rhodobacterales</taxon>
        <taxon>Roseobacteraceae</taxon>
        <taxon>Loktanella</taxon>
    </lineage>
</organism>
<dbReference type="EMBL" id="FQUE01000001">
    <property type="protein sequence ID" value="SHE46706.1"/>
    <property type="molecule type" value="Genomic_DNA"/>
</dbReference>
<protein>
    <submittedName>
        <fullName evidence="1">Uncharacterized protein</fullName>
    </submittedName>
</protein>
<reference evidence="2" key="1">
    <citation type="submission" date="2016-11" db="EMBL/GenBank/DDBJ databases">
        <authorList>
            <person name="Varghese N."/>
            <person name="Submissions S."/>
        </authorList>
    </citation>
    <scope>NUCLEOTIDE SEQUENCE [LARGE SCALE GENOMIC DNA]</scope>
    <source>
        <strain evidence="2">DSM 29326</strain>
    </source>
</reference>
<name>A0A1M4TQN2_LOKAT</name>